<dbReference type="PANTHER" id="PTHR22894">
    <property type="entry name" value="RING-TYPE DOMAIN-CONTAINING PROTEIN"/>
    <property type="match status" value="1"/>
</dbReference>
<dbReference type="InterPro" id="IPR017907">
    <property type="entry name" value="Znf_RING_CS"/>
</dbReference>
<reference evidence="14" key="1">
    <citation type="submission" date="2022-01" db="UniProtKB">
        <authorList>
            <consortium name="EnsemblMetazoa"/>
        </authorList>
    </citation>
    <scope>IDENTIFICATION</scope>
</reference>
<dbReference type="KEGG" id="clec:106672028"/>
<keyword evidence="5 11" id="KW-0863">Zinc-finger</keyword>
<dbReference type="UniPathway" id="UPA00143"/>
<name>A0A8I6STD5_CIMLE</name>
<evidence type="ECO:0000256" key="4">
    <source>
        <dbReference type="ARBA" id="ARBA00022723"/>
    </source>
</evidence>
<dbReference type="EnsemblMetazoa" id="XM_024230187.1">
    <property type="protein sequence ID" value="XP_024085955.1"/>
    <property type="gene ID" value="LOC106672028"/>
</dbReference>
<dbReference type="PANTHER" id="PTHR22894:SF5">
    <property type="entry name" value="RING-TYPE DOMAIN-CONTAINING PROTEIN"/>
    <property type="match status" value="1"/>
</dbReference>
<dbReference type="SUPFAM" id="SSF57850">
    <property type="entry name" value="RING/U-box"/>
    <property type="match status" value="1"/>
</dbReference>
<feature type="transmembrane region" description="Helical" evidence="12">
    <location>
        <begin position="211"/>
        <end position="229"/>
    </location>
</feature>
<evidence type="ECO:0000256" key="12">
    <source>
        <dbReference type="SAM" id="Phobius"/>
    </source>
</evidence>
<dbReference type="PROSITE" id="PS00518">
    <property type="entry name" value="ZF_RING_1"/>
    <property type="match status" value="1"/>
</dbReference>
<dbReference type="Proteomes" id="UP000494040">
    <property type="component" value="Unassembled WGS sequence"/>
</dbReference>
<evidence type="ECO:0000256" key="3">
    <source>
        <dbReference type="ARBA" id="ARBA00022692"/>
    </source>
</evidence>
<dbReference type="InterPro" id="IPR018957">
    <property type="entry name" value="Znf_C3HC4_RING-type"/>
</dbReference>
<dbReference type="PROSITE" id="PS50089">
    <property type="entry name" value="ZF_RING_2"/>
    <property type="match status" value="1"/>
</dbReference>
<dbReference type="SMART" id="SM00184">
    <property type="entry name" value="RING"/>
    <property type="match status" value="1"/>
</dbReference>
<dbReference type="Gene3D" id="3.30.40.10">
    <property type="entry name" value="Zinc/RING finger domain, C3HC4 (zinc finger)"/>
    <property type="match status" value="1"/>
</dbReference>
<keyword evidence="3 12" id="KW-0812">Transmembrane</keyword>
<dbReference type="GO" id="GO:0061630">
    <property type="term" value="F:ubiquitin protein ligase activity"/>
    <property type="evidence" value="ECO:0007669"/>
    <property type="project" value="InterPro"/>
</dbReference>
<dbReference type="RefSeq" id="XP_024085955.1">
    <property type="nucleotide sequence ID" value="XM_024230187.1"/>
</dbReference>
<dbReference type="InterPro" id="IPR010652">
    <property type="entry name" value="DUF1232"/>
</dbReference>
<feature type="domain" description="RING-type" evidence="13">
    <location>
        <begin position="61"/>
        <end position="106"/>
    </location>
</feature>
<feature type="transmembrane region" description="Helical" evidence="12">
    <location>
        <begin position="180"/>
        <end position="199"/>
    </location>
</feature>
<evidence type="ECO:0000256" key="5">
    <source>
        <dbReference type="ARBA" id="ARBA00022771"/>
    </source>
</evidence>
<sequence length="244" mass="28360">MSQLIEGVANEVILLFSTIIALFFAFLYSLLLYFRPLLAEEDLDELENDQTPPPIHNRHMCPVCRGQHSFALETDCGHLYCGPCLMACYERDINAPFSGIKCPLCRNQVSLLFVCFTPEERSYTSWSVNGSESLQIRSFVRSYNNYHSTRSRTFLHRIREMPVLLRHFIMELFETGFDNFYLSLRLLITILIGAVYILFPSDVIPESMFGFVGFIDDLVLSLIFAWYLASMYRHYLTDLHENED</sequence>
<feature type="transmembrane region" description="Helical" evidence="12">
    <location>
        <begin position="12"/>
        <end position="34"/>
    </location>
</feature>
<organism evidence="14 15">
    <name type="scientific">Cimex lectularius</name>
    <name type="common">Bed bug</name>
    <name type="synonym">Acanthia lectularia</name>
    <dbReference type="NCBI Taxonomy" id="79782"/>
    <lineage>
        <taxon>Eukaryota</taxon>
        <taxon>Metazoa</taxon>
        <taxon>Ecdysozoa</taxon>
        <taxon>Arthropoda</taxon>
        <taxon>Hexapoda</taxon>
        <taxon>Insecta</taxon>
        <taxon>Pterygota</taxon>
        <taxon>Neoptera</taxon>
        <taxon>Paraneoptera</taxon>
        <taxon>Hemiptera</taxon>
        <taxon>Heteroptera</taxon>
        <taxon>Panheteroptera</taxon>
        <taxon>Cimicomorpha</taxon>
        <taxon>Cimicidae</taxon>
        <taxon>Cimex</taxon>
    </lineage>
</organism>
<dbReference type="Pfam" id="PF06803">
    <property type="entry name" value="DUF1232"/>
    <property type="match status" value="1"/>
</dbReference>
<evidence type="ECO:0000256" key="10">
    <source>
        <dbReference type="ARBA" id="ARBA00031107"/>
    </source>
</evidence>
<dbReference type="OrthoDB" id="9049620at2759"/>
<evidence type="ECO:0000256" key="11">
    <source>
        <dbReference type="PROSITE-ProRule" id="PRU00175"/>
    </source>
</evidence>
<evidence type="ECO:0000313" key="14">
    <source>
        <dbReference type="EnsemblMetazoa" id="XP_024085955.1"/>
    </source>
</evidence>
<accession>A0A8I6STD5</accession>
<dbReference type="InterPro" id="IPR038896">
    <property type="entry name" value="RNF170"/>
</dbReference>
<dbReference type="InterPro" id="IPR013083">
    <property type="entry name" value="Znf_RING/FYVE/PHD"/>
</dbReference>
<keyword evidence="4" id="KW-0479">Metal-binding</keyword>
<dbReference type="Pfam" id="PF00097">
    <property type="entry name" value="zf-C3HC4"/>
    <property type="match status" value="1"/>
</dbReference>
<comment type="subcellular location">
    <subcellularLocation>
        <location evidence="1">Endomembrane system</location>
        <topology evidence="1">Multi-pass membrane protein</topology>
    </subcellularLocation>
</comment>
<evidence type="ECO:0000256" key="1">
    <source>
        <dbReference type="ARBA" id="ARBA00004127"/>
    </source>
</evidence>
<proteinExistence type="predicted"/>
<dbReference type="GO" id="GO:0008270">
    <property type="term" value="F:zinc ion binding"/>
    <property type="evidence" value="ECO:0007669"/>
    <property type="project" value="UniProtKB-KW"/>
</dbReference>
<keyword evidence="7 12" id="KW-1133">Transmembrane helix</keyword>
<evidence type="ECO:0000256" key="7">
    <source>
        <dbReference type="ARBA" id="ARBA00022989"/>
    </source>
</evidence>
<keyword evidence="6" id="KW-0862">Zinc</keyword>
<dbReference type="GO" id="GO:0016567">
    <property type="term" value="P:protein ubiquitination"/>
    <property type="evidence" value="ECO:0007669"/>
    <property type="project" value="UniProtKB-UniPathway"/>
</dbReference>
<evidence type="ECO:0000256" key="6">
    <source>
        <dbReference type="ARBA" id="ARBA00022833"/>
    </source>
</evidence>
<keyword evidence="8 12" id="KW-0472">Membrane</keyword>
<dbReference type="AlphaFoldDB" id="A0A8I6STD5"/>
<evidence type="ECO:0000256" key="8">
    <source>
        <dbReference type="ARBA" id="ARBA00023136"/>
    </source>
</evidence>
<evidence type="ECO:0000256" key="9">
    <source>
        <dbReference type="ARBA" id="ARBA00030110"/>
    </source>
</evidence>
<evidence type="ECO:0000256" key="2">
    <source>
        <dbReference type="ARBA" id="ARBA00014068"/>
    </source>
</evidence>
<keyword evidence="15" id="KW-1185">Reference proteome</keyword>
<dbReference type="InterPro" id="IPR001841">
    <property type="entry name" value="Znf_RING"/>
</dbReference>
<dbReference type="OMA" id="CRQEEQN"/>
<protein>
    <recommendedName>
        <fullName evidence="2">E3 ubiquitin-protein ligase RNF170</fullName>
    </recommendedName>
    <alternativeName>
        <fullName evidence="10">RING finger protein 170</fullName>
    </alternativeName>
    <alternativeName>
        <fullName evidence="9">RING-type E3 ubiquitin transferase RNF170</fullName>
    </alternativeName>
</protein>
<evidence type="ECO:0000259" key="13">
    <source>
        <dbReference type="PROSITE" id="PS50089"/>
    </source>
</evidence>
<evidence type="ECO:0000313" key="15">
    <source>
        <dbReference type="Proteomes" id="UP000494040"/>
    </source>
</evidence>
<dbReference type="GO" id="GO:0012505">
    <property type="term" value="C:endomembrane system"/>
    <property type="evidence" value="ECO:0007669"/>
    <property type="project" value="UniProtKB-SubCell"/>
</dbReference>
<dbReference type="GeneID" id="106672028"/>